<dbReference type="EC" id="4.6.1.19" evidence="5"/>
<name>A0ABU6URR8_9FABA</name>
<keyword evidence="2" id="KW-1015">Disulfide bond</keyword>
<dbReference type="SUPFAM" id="SSF55895">
    <property type="entry name" value="Ribonuclease Rh-like"/>
    <property type="match status" value="1"/>
</dbReference>
<evidence type="ECO:0000256" key="2">
    <source>
        <dbReference type="ARBA" id="ARBA00023157"/>
    </source>
</evidence>
<dbReference type="EMBL" id="JASCZI010122266">
    <property type="protein sequence ID" value="MED6164026.1"/>
    <property type="molecule type" value="Genomic_DNA"/>
</dbReference>
<dbReference type="Pfam" id="PF00445">
    <property type="entry name" value="Ribonuclease_T2"/>
    <property type="match status" value="1"/>
</dbReference>
<gene>
    <name evidence="5" type="primary">RNS2</name>
    <name evidence="5" type="ORF">PIB30_085662</name>
</gene>
<dbReference type="InterPro" id="IPR001568">
    <property type="entry name" value="RNase_T2-like"/>
</dbReference>
<organism evidence="5 6">
    <name type="scientific">Stylosanthes scabra</name>
    <dbReference type="NCBI Taxonomy" id="79078"/>
    <lineage>
        <taxon>Eukaryota</taxon>
        <taxon>Viridiplantae</taxon>
        <taxon>Streptophyta</taxon>
        <taxon>Embryophyta</taxon>
        <taxon>Tracheophyta</taxon>
        <taxon>Spermatophyta</taxon>
        <taxon>Magnoliopsida</taxon>
        <taxon>eudicotyledons</taxon>
        <taxon>Gunneridae</taxon>
        <taxon>Pentapetalae</taxon>
        <taxon>rosids</taxon>
        <taxon>fabids</taxon>
        <taxon>Fabales</taxon>
        <taxon>Fabaceae</taxon>
        <taxon>Papilionoideae</taxon>
        <taxon>50 kb inversion clade</taxon>
        <taxon>dalbergioids sensu lato</taxon>
        <taxon>Dalbergieae</taxon>
        <taxon>Pterocarpus clade</taxon>
        <taxon>Stylosanthes</taxon>
    </lineage>
</organism>
<evidence type="ECO:0000256" key="4">
    <source>
        <dbReference type="SAM" id="SignalP"/>
    </source>
</evidence>
<feature type="chain" id="PRO_5045883904" evidence="4">
    <location>
        <begin position="25"/>
        <end position="290"/>
    </location>
</feature>
<dbReference type="InterPro" id="IPR036430">
    <property type="entry name" value="RNase_T2-like_sf"/>
</dbReference>
<evidence type="ECO:0000256" key="1">
    <source>
        <dbReference type="ARBA" id="ARBA00007469"/>
    </source>
</evidence>
<sequence length="290" mass="31895">MTRSSDRAFLLLLLLAAAAVLATADSGLPVTEEDLDGIESVVGGGLGKKQREFDYFALSLQWPGTMCNSVKKCCTKNGCCRGAETPQVFTIHGLWTDYNDGSWPECCDGPSFNPNEVAPLQGALDQYWPSYSCSKTSNCHGGKGSFWGHEFSNIALSLAEKHGTCANPVIHDEYNYFLITLNLYFNYNVTKVLNEEGYVPSNSERYPLGGIIAAIENAFHLTPAVECKKDSIKEIHLCFYKDFKPRDCVLQTNKMVTSSSSCPEYVSLPEVESLEHGNDVLESLELDAAL</sequence>
<keyword evidence="4" id="KW-0732">Signal</keyword>
<dbReference type="CDD" id="cd01061">
    <property type="entry name" value="RNase_T2_euk"/>
    <property type="match status" value="1"/>
</dbReference>
<dbReference type="PANTHER" id="PTHR11240:SF22">
    <property type="entry name" value="RIBONUCLEASE T2"/>
    <property type="match status" value="1"/>
</dbReference>
<evidence type="ECO:0000256" key="3">
    <source>
        <dbReference type="RuleBase" id="RU004328"/>
    </source>
</evidence>
<comment type="caution">
    <text evidence="5">The sequence shown here is derived from an EMBL/GenBank/DDBJ whole genome shotgun (WGS) entry which is preliminary data.</text>
</comment>
<evidence type="ECO:0000313" key="6">
    <source>
        <dbReference type="Proteomes" id="UP001341840"/>
    </source>
</evidence>
<comment type="similarity">
    <text evidence="1 3">Belongs to the RNase T2 family.</text>
</comment>
<dbReference type="GO" id="GO:0033897">
    <property type="term" value="F:ribonuclease T2 activity"/>
    <property type="evidence" value="ECO:0007669"/>
    <property type="project" value="UniProtKB-EC"/>
</dbReference>
<feature type="signal peptide" evidence="4">
    <location>
        <begin position="1"/>
        <end position="24"/>
    </location>
</feature>
<dbReference type="PANTHER" id="PTHR11240">
    <property type="entry name" value="RIBONUCLEASE T2"/>
    <property type="match status" value="1"/>
</dbReference>
<proteinExistence type="inferred from homology"/>
<dbReference type="Gene3D" id="3.90.730.10">
    <property type="entry name" value="Ribonuclease T2-like"/>
    <property type="match status" value="1"/>
</dbReference>
<dbReference type="InterPro" id="IPR033697">
    <property type="entry name" value="Ribonuclease_T2_eukaryotic"/>
</dbReference>
<accession>A0ABU6URR8</accession>
<keyword evidence="6" id="KW-1185">Reference proteome</keyword>
<keyword evidence="5" id="KW-0456">Lyase</keyword>
<reference evidence="5 6" key="1">
    <citation type="journal article" date="2023" name="Plants (Basel)">
        <title>Bridging the Gap: Combining Genomics and Transcriptomics Approaches to Understand Stylosanthes scabra, an Orphan Legume from the Brazilian Caatinga.</title>
        <authorList>
            <person name="Ferreira-Neto J.R.C."/>
            <person name="da Silva M.D."/>
            <person name="Binneck E."/>
            <person name="de Melo N.F."/>
            <person name="da Silva R.H."/>
            <person name="de Melo A.L.T.M."/>
            <person name="Pandolfi V."/>
            <person name="Bustamante F.O."/>
            <person name="Brasileiro-Vidal A.C."/>
            <person name="Benko-Iseppon A.M."/>
        </authorList>
    </citation>
    <scope>NUCLEOTIDE SEQUENCE [LARGE SCALE GENOMIC DNA]</scope>
    <source>
        <tissue evidence="5">Leaves</tissue>
    </source>
</reference>
<protein>
    <submittedName>
        <fullName evidence="5">Ribonuclease 2</fullName>
        <ecNumber evidence="5">4.6.1.19</ecNumber>
    </submittedName>
</protein>
<evidence type="ECO:0000313" key="5">
    <source>
        <dbReference type="EMBL" id="MED6164026.1"/>
    </source>
</evidence>
<dbReference type="Proteomes" id="UP001341840">
    <property type="component" value="Unassembled WGS sequence"/>
</dbReference>